<dbReference type="PANTHER" id="PTHR31057:SF0">
    <property type="entry name" value="E3 UFM1-PROTEIN LIGASE 1"/>
    <property type="match status" value="1"/>
</dbReference>
<dbReference type="AlphaFoldDB" id="A0A2G4SUN9"/>
<dbReference type="RefSeq" id="XP_023466189.1">
    <property type="nucleotide sequence ID" value="XM_023605566.1"/>
</dbReference>
<proteinExistence type="predicted"/>
<dbReference type="Pfam" id="PF09743">
    <property type="entry name" value="E3_UFM1_ligase"/>
    <property type="match status" value="1"/>
</dbReference>
<dbReference type="Proteomes" id="UP000242254">
    <property type="component" value="Unassembled WGS sequence"/>
</dbReference>
<dbReference type="GO" id="GO:0005789">
    <property type="term" value="C:endoplasmic reticulum membrane"/>
    <property type="evidence" value="ECO:0007669"/>
    <property type="project" value="TreeGrafter"/>
</dbReference>
<dbReference type="InterPro" id="IPR056579">
    <property type="entry name" value="Ufl1_N"/>
</dbReference>
<dbReference type="Pfam" id="PF25041">
    <property type="entry name" value="UFL1_C"/>
    <property type="match status" value="1"/>
</dbReference>
<evidence type="ECO:0000313" key="3">
    <source>
        <dbReference type="EMBL" id="PHZ12481.1"/>
    </source>
</evidence>
<dbReference type="STRING" id="1340429.A0A2G4SUN9"/>
<organism evidence="3 4">
    <name type="scientific">Rhizopus microsporus ATCC 52813</name>
    <dbReference type="NCBI Taxonomy" id="1340429"/>
    <lineage>
        <taxon>Eukaryota</taxon>
        <taxon>Fungi</taxon>
        <taxon>Fungi incertae sedis</taxon>
        <taxon>Mucoromycota</taxon>
        <taxon>Mucoromycotina</taxon>
        <taxon>Mucoromycetes</taxon>
        <taxon>Mucorales</taxon>
        <taxon>Mucorineae</taxon>
        <taxon>Rhizopodaceae</taxon>
        <taxon>Rhizopus</taxon>
    </lineage>
</organism>
<dbReference type="EMBL" id="KZ303849">
    <property type="protein sequence ID" value="PHZ12481.1"/>
    <property type="molecule type" value="Genomic_DNA"/>
</dbReference>
<dbReference type="GO" id="GO:1990592">
    <property type="term" value="P:protein K69-linked ufmylation"/>
    <property type="evidence" value="ECO:0007669"/>
    <property type="project" value="TreeGrafter"/>
</dbReference>
<dbReference type="InterPro" id="IPR056761">
    <property type="entry name" value="Ufl1-like_C"/>
</dbReference>
<evidence type="ECO:0000259" key="1">
    <source>
        <dbReference type="Pfam" id="PF09743"/>
    </source>
</evidence>
<protein>
    <submittedName>
        <fullName evidence="3">Uncharacterized protein</fullName>
    </submittedName>
</protein>
<keyword evidence="4" id="KW-1185">Reference proteome</keyword>
<dbReference type="GO" id="GO:0034976">
    <property type="term" value="P:response to endoplasmic reticulum stress"/>
    <property type="evidence" value="ECO:0007669"/>
    <property type="project" value="TreeGrafter"/>
</dbReference>
<dbReference type="GeneID" id="35436556"/>
<feature type="domain" description="E3 UFM1-protein ligase-like C-terminal" evidence="2">
    <location>
        <begin position="564"/>
        <end position="636"/>
    </location>
</feature>
<reference evidence="3 4" key="1">
    <citation type="journal article" date="2016" name="Proc. Natl. Acad. Sci. U.S.A.">
        <title>Lipid metabolic changes in an early divergent fungus govern the establishment of a mutualistic symbiosis with endobacteria.</title>
        <authorList>
            <person name="Lastovetsky O.A."/>
            <person name="Gaspar M.L."/>
            <person name="Mondo S.J."/>
            <person name="LaButti K.M."/>
            <person name="Sandor L."/>
            <person name="Grigoriev I.V."/>
            <person name="Henry S.A."/>
            <person name="Pawlowska T.E."/>
        </authorList>
    </citation>
    <scope>NUCLEOTIDE SEQUENCE [LARGE SCALE GENOMIC DNA]</scope>
    <source>
        <strain evidence="3 4">ATCC 52813</strain>
    </source>
</reference>
<dbReference type="InterPro" id="IPR018611">
    <property type="entry name" value="Ufl1"/>
</dbReference>
<gene>
    <name evidence="3" type="ORF">RHIMIDRAFT_132736</name>
</gene>
<sequence>MESTTWILHSFNRRLLNILKKKVVVNSKVTIEKLAKLLNIEQYVAAQVVEKSPDKTWTRVDDLIVTESFISSTTKHVQKELNKAGSLSIVSLSQSMKLPYNVLKLTLSAVQGYVQYPQLPDIIMTKAYVERGKTRVEEALSAIEEPCALFKVQKSLDIPEDIFYLWVEQAIKEKSLGIIRGKRSQRLFEPKDYKKRQINLLKSIFDSNGFISFDTVENLYIFNNAVDLVKDNYDPDSYYILHSCIIKTHIKDSAKDALQSMTDYCDVNDVLPNTLTLEDVNMVIDLCVQELASTKKIIILESGYVTTPEYIQSLIEECQHYLYSLAQRQKQKDHKGQARNNKHRLQEPAIIKALEAINCPYHLAEKILPLVRKPLNDRFDEMMQTPYTAQIKMDGDSWVVKQKSREYQTLVSMRNSIYFNYKAICLFKDETARKSLEKYLLKNQCTEFLYHFVLYIILDQSYSRAEVEQSTSLCISTEDITKQSITDIKQQRSVIAYFIRENDHKYDKTGVLEMEGLLKKKKLASFIDLFLLQDQQRLFQGSPSIDNEHATRQTNKVIYEQLYKQLEQTIISEETAPQILHLVSLLLFLKYHQLPLYVSGKFVPIILNQLEHKLTEEEQTLVGRAHASIVDNNRQNHISDYQKLVTLGLKHCLLPY</sequence>
<feature type="domain" description="E3 UFM1-protein ligase 1-like N-terminal" evidence="1">
    <location>
        <begin position="18"/>
        <end position="223"/>
    </location>
</feature>
<evidence type="ECO:0000259" key="2">
    <source>
        <dbReference type="Pfam" id="PF25041"/>
    </source>
</evidence>
<dbReference type="GO" id="GO:0032434">
    <property type="term" value="P:regulation of proteasomal ubiquitin-dependent protein catabolic process"/>
    <property type="evidence" value="ECO:0007669"/>
    <property type="project" value="TreeGrafter"/>
</dbReference>
<dbReference type="GO" id="GO:0061666">
    <property type="term" value="F:UFM1 ligase activity"/>
    <property type="evidence" value="ECO:0007669"/>
    <property type="project" value="InterPro"/>
</dbReference>
<dbReference type="PANTHER" id="PTHR31057">
    <property type="entry name" value="E3 UFM1-PROTEIN LIGASE 1"/>
    <property type="match status" value="1"/>
</dbReference>
<accession>A0A2G4SUN9</accession>
<evidence type="ECO:0000313" key="4">
    <source>
        <dbReference type="Proteomes" id="UP000242254"/>
    </source>
</evidence>
<name>A0A2G4SUN9_RHIZD</name>